<feature type="domain" description="Anthranilate synthase component I N-terminal" evidence="4">
    <location>
        <begin position="11"/>
        <end position="180"/>
    </location>
</feature>
<dbReference type="EMBL" id="PFMR01000222">
    <property type="protein sequence ID" value="PIZ15944.1"/>
    <property type="molecule type" value="Genomic_DNA"/>
</dbReference>
<dbReference type="InterPro" id="IPR006805">
    <property type="entry name" value="Anth_synth_I_N"/>
</dbReference>
<organism evidence="5 6">
    <name type="scientific">Candidatus Desantisbacteria bacterium CG_4_10_14_0_8_um_filter_48_22</name>
    <dbReference type="NCBI Taxonomy" id="1974543"/>
    <lineage>
        <taxon>Bacteria</taxon>
        <taxon>Candidatus Desantisiibacteriota</taxon>
    </lineage>
</organism>
<reference evidence="6" key="1">
    <citation type="submission" date="2017-09" db="EMBL/GenBank/DDBJ databases">
        <title>Depth-based differentiation of microbial function through sediment-hosted aquifers and enrichment of novel symbionts in the deep terrestrial subsurface.</title>
        <authorList>
            <person name="Probst A.J."/>
            <person name="Ladd B."/>
            <person name="Jarett J.K."/>
            <person name="Geller-Mcgrath D.E."/>
            <person name="Sieber C.M.K."/>
            <person name="Emerson J.B."/>
            <person name="Anantharaman K."/>
            <person name="Thomas B.C."/>
            <person name="Malmstrom R."/>
            <person name="Stieglmeier M."/>
            <person name="Klingl A."/>
            <person name="Woyke T."/>
            <person name="Ryan C.M."/>
            <person name="Banfield J.F."/>
        </authorList>
    </citation>
    <scope>NUCLEOTIDE SEQUENCE [LARGE SCALE GENOMIC DNA]</scope>
</reference>
<dbReference type="InterPro" id="IPR019999">
    <property type="entry name" value="Anth_synth_I-like"/>
</dbReference>
<accession>A0A2M7S8V2</accession>
<dbReference type="Proteomes" id="UP000229307">
    <property type="component" value="Unassembled WGS sequence"/>
</dbReference>
<dbReference type="NCBIfam" id="TIGR00553">
    <property type="entry name" value="pabB"/>
    <property type="match status" value="1"/>
</dbReference>
<evidence type="ECO:0000259" key="4">
    <source>
        <dbReference type="Pfam" id="PF04715"/>
    </source>
</evidence>
<dbReference type="EC" id="2.6.1.85" evidence="1"/>
<proteinExistence type="predicted"/>
<dbReference type="Gene3D" id="3.60.120.10">
    <property type="entry name" value="Anthranilate synthase"/>
    <property type="match status" value="1"/>
</dbReference>
<protein>
    <recommendedName>
        <fullName evidence="1">aminodeoxychorismate synthase</fullName>
        <ecNumber evidence="1">2.6.1.85</ecNumber>
    </recommendedName>
</protein>
<dbReference type="PRINTS" id="PR00095">
    <property type="entry name" value="ANTSNTHASEI"/>
</dbReference>
<evidence type="ECO:0000313" key="5">
    <source>
        <dbReference type="EMBL" id="PIZ15944.1"/>
    </source>
</evidence>
<dbReference type="Pfam" id="PF00425">
    <property type="entry name" value="Chorismate_bind"/>
    <property type="match status" value="1"/>
</dbReference>
<evidence type="ECO:0000256" key="2">
    <source>
        <dbReference type="ARBA" id="ARBA00022679"/>
    </source>
</evidence>
<dbReference type="PANTHER" id="PTHR11236:SF9">
    <property type="entry name" value="ANTHRANILATE SYNTHASE COMPONENT 1"/>
    <property type="match status" value="1"/>
</dbReference>
<feature type="domain" description="Chorismate-utilising enzyme C-terminal" evidence="3">
    <location>
        <begin position="226"/>
        <end position="477"/>
    </location>
</feature>
<dbReference type="AlphaFoldDB" id="A0A2M7S8V2"/>
<dbReference type="Pfam" id="PF04715">
    <property type="entry name" value="Anth_synt_I_N"/>
    <property type="match status" value="1"/>
</dbReference>
<keyword evidence="2" id="KW-0808">Transferase</keyword>
<sequence>MKIIEITDLKLTPVQAFERVFKDKPYPFLLESGMPNLEYGRYSIMGSDPFLKFISKGRRIEIVKNGRTRHLKGNPFDLLKDLLRRLPPKETGEVFEKSAAALKDCKAKALPYDVRCYDVTTHDARPPFTGGAVGYFAYDLGWHVEKLPNIAKDDINLPDCYLCFYNQGMVFDNFKKKAYIFGINRDWLTSTQNRIKETNKADTKSQKELKRHIKSGRLTSNFTYSGYVRAIKRAKHYISIGDIYQANLSQRFMCHIDTHPFELFKRLRNINPACFSAYLDYGTFSIVSSSPELFLRVRDRDVQTRPIKGTRPRGRTPAEDRKLADELMASRKDRAELVMIVDLERNDLGRVCDYGTVRVKEPVRLEKLPTVFHTVSTVEGKLYKGKGVVDLLMAAFPGGSITGAPKIRAMEIIEELEPTKRNVYTGAIGYLGFNNSADLNIAIRTFVIKGRKAYFQAGGGIVADSDPRKEYRETLDKARALIKAVKG</sequence>
<dbReference type="GO" id="GO:0000162">
    <property type="term" value="P:L-tryptophan biosynthetic process"/>
    <property type="evidence" value="ECO:0007669"/>
    <property type="project" value="TreeGrafter"/>
</dbReference>
<dbReference type="InterPro" id="IPR015890">
    <property type="entry name" value="Chorismate_C"/>
</dbReference>
<dbReference type="GO" id="GO:0009396">
    <property type="term" value="P:folic acid-containing compound biosynthetic process"/>
    <property type="evidence" value="ECO:0007669"/>
    <property type="project" value="InterPro"/>
</dbReference>
<dbReference type="GO" id="GO:0046820">
    <property type="term" value="F:4-amino-4-deoxychorismate synthase activity"/>
    <property type="evidence" value="ECO:0007669"/>
    <property type="project" value="UniProtKB-EC"/>
</dbReference>
<comment type="caution">
    <text evidence="5">The sequence shown here is derived from an EMBL/GenBank/DDBJ whole genome shotgun (WGS) entry which is preliminary data.</text>
</comment>
<evidence type="ECO:0000313" key="6">
    <source>
        <dbReference type="Proteomes" id="UP000229307"/>
    </source>
</evidence>
<gene>
    <name evidence="5" type="primary">pabB</name>
    <name evidence="5" type="ORF">COY52_08435</name>
</gene>
<evidence type="ECO:0000256" key="1">
    <source>
        <dbReference type="ARBA" id="ARBA00013139"/>
    </source>
</evidence>
<evidence type="ECO:0000259" key="3">
    <source>
        <dbReference type="Pfam" id="PF00425"/>
    </source>
</evidence>
<name>A0A2M7S8V2_9BACT</name>
<dbReference type="SUPFAM" id="SSF56322">
    <property type="entry name" value="ADC synthase"/>
    <property type="match status" value="1"/>
</dbReference>
<dbReference type="PANTHER" id="PTHR11236">
    <property type="entry name" value="AMINOBENZOATE/ANTHRANILATE SYNTHASE"/>
    <property type="match status" value="1"/>
</dbReference>
<dbReference type="InterPro" id="IPR005801">
    <property type="entry name" value="ADC_synthase"/>
</dbReference>
<dbReference type="InterPro" id="IPR005802">
    <property type="entry name" value="ADC_synth_comp_1"/>
</dbReference>